<sequence>MKFSTSKMMALLGLASMQFSSVFAATVKIMPLGDSITGNPGCWRATLYNGLVAAGGAYADIDMVGTLDNSGHCGVPFDGGNEGHGGYLATGIADQNQLVPWLAATNPDIVMMMLGTNDVWSAKSPATITTAFSKLVDQMRANNPKMKILVAQILPMTPSGCNDCNDRVRAFNAVLPDWATSKGTADSPITVVDHFSGINTSTDTGDGVHPNESGSTKIANKWYPYLKDAIDAVRFSNGVPTTSKTATATATPPPSTTNTNTPTSTATQPSSPYVPTYGQCGGKNHTGGKTCTWGVSCVYINEWYSQCIPN</sequence>
<dbReference type="Pfam" id="PF00734">
    <property type="entry name" value="CBM_1"/>
    <property type="match status" value="1"/>
</dbReference>
<keyword evidence="1 3" id="KW-0732">Signal</keyword>
<evidence type="ECO:0000259" key="4">
    <source>
        <dbReference type="PROSITE" id="PS51164"/>
    </source>
</evidence>
<organism evidence="5 6">
    <name type="scientific">Ascobolus immersus RN42</name>
    <dbReference type="NCBI Taxonomy" id="1160509"/>
    <lineage>
        <taxon>Eukaryota</taxon>
        <taxon>Fungi</taxon>
        <taxon>Dikarya</taxon>
        <taxon>Ascomycota</taxon>
        <taxon>Pezizomycotina</taxon>
        <taxon>Pezizomycetes</taxon>
        <taxon>Pezizales</taxon>
        <taxon>Ascobolaceae</taxon>
        <taxon>Ascobolus</taxon>
    </lineage>
</organism>
<name>A0A3N4HA16_ASCIM</name>
<dbReference type="PROSITE" id="PS51164">
    <property type="entry name" value="CBM1_2"/>
    <property type="match status" value="1"/>
</dbReference>
<dbReference type="Pfam" id="PF13472">
    <property type="entry name" value="Lipase_GDSL_2"/>
    <property type="match status" value="1"/>
</dbReference>
<dbReference type="AlphaFoldDB" id="A0A3N4HA16"/>
<dbReference type="Gene3D" id="3.40.50.1110">
    <property type="entry name" value="SGNH hydrolase"/>
    <property type="match status" value="1"/>
</dbReference>
<feature type="region of interest" description="Disordered" evidence="2">
    <location>
        <begin position="242"/>
        <end position="273"/>
    </location>
</feature>
<dbReference type="GO" id="GO:0004622">
    <property type="term" value="F:phosphatidylcholine lysophospholipase activity"/>
    <property type="evidence" value="ECO:0007669"/>
    <property type="project" value="TreeGrafter"/>
</dbReference>
<reference evidence="5 6" key="1">
    <citation type="journal article" date="2018" name="Nat. Ecol. Evol.">
        <title>Pezizomycetes genomes reveal the molecular basis of ectomycorrhizal truffle lifestyle.</title>
        <authorList>
            <person name="Murat C."/>
            <person name="Payen T."/>
            <person name="Noel B."/>
            <person name="Kuo A."/>
            <person name="Morin E."/>
            <person name="Chen J."/>
            <person name="Kohler A."/>
            <person name="Krizsan K."/>
            <person name="Balestrini R."/>
            <person name="Da Silva C."/>
            <person name="Montanini B."/>
            <person name="Hainaut M."/>
            <person name="Levati E."/>
            <person name="Barry K.W."/>
            <person name="Belfiori B."/>
            <person name="Cichocki N."/>
            <person name="Clum A."/>
            <person name="Dockter R.B."/>
            <person name="Fauchery L."/>
            <person name="Guy J."/>
            <person name="Iotti M."/>
            <person name="Le Tacon F."/>
            <person name="Lindquist E.A."/>
            <person name="Lipzen A."/>
            <person name="Malagnac F."/>
            <person name="Mello A."/>
            <person name="Molinier V."/>
            <person name="Miyauchi S."/>
            <person name="Poulain J."/>
            <person name="Riccioni C."/>
            <person name="Rubini A."/>
            <person name="Sitrit Y."/>
            <person name="Splivallo R."/>
            <person name="Traeger S."/>
            <person name="Wang M."/>
            <person name="Zifcakova L."/>
            <person name="Wipf D."/>
            <person name="Zambonelli A."/>
            <person name="Paolocci F."/>
            <person name="Nowrousian M."/>
            <person name="Ottonello S."/>
            <person name="Baldrian P."/>
            <person name="Spatafora J.W."/>
            <person name="Henrissat B."/>
            <person name="Nagy L.G."/>
            <person name="Aury J.M."/>
            <person name="Wincker P."/>
            <person name="Grigoriev I.V."/>
            <person name="Bonfante P."/>
            <person name="Martin F.M."/>
        </authorList>
    </citation>
    <scope>NUCLEOTIDE SEQUENCE [LARGE SCALE GENOMIC DNA]</scope>
    <source>
        <strain evidence="5 6">RN42</strain>
    </source>
</reference>
<feature type="compositionally biased region" description="Low complexity" evidence="2">
    <location>
        <begin position="242"/>
        <end position="271"/>
    </location>
</feature>
<dbReference type="SUPFAM" id="SSF57180">
    <property type="entry name" value="Cellulose-binding domain"/>
    <property type="match status" value="1"/>
</dbReference>
<evidence type="ECO:0000256" key="2">
    <source>
        <dbReference type="SAM" id="MobiDB-lite"/>
    </source>
</evidence>
<feature type="chain" id="PRO_5017937200" evidence="3">
    <location>
        <begin position="25"/>
        <end position="310"/>
    </location>
</feature>
<evidence type="ECO:0000313" key="6">
    <source>
        <dbReference type="Proteomes" id="UP000275078"/>
    </source>
</evidence>
<proteinExistence type="predicted"/>
<dbReference type="GO" id="GO:0005576">
    <property type="term" value="C:extracellular region"/>
    <property type="evidence" value="ECO:0007669"/>
    <property type="project" value="InterPro"/>
</dbReference>
<dbReference type="SUPFAM" id="SSF52266">
    <property type="entry name" value="SGNH hydrolase"/>
    <property type="match status" value="1"/>
</dbReference>
<dbReference type="InterPro" id="IPR035971">
    <property type="entry name" value="CBD_sf"/>
</dbReference>
<evidence type="ECO:0000256" key="3">
    <source>
        <dbReference type="SAM" id="SignalP"/>
    </source>
</evidence>
<dbReference type="CDD" id="cd01833">
    <property type="entry name" value="XynB_like"/>
    <property type="match status" value="1"/>
</dbReference>
<dbReference type="PROSITE" id="PS00562">
    <property type="entry name" value="CBM1_1"/>
    <property type="match status" value="1"/>
</dbReference>
<dbReference type="GO" id="GO:0030248">
    <property type="term" value="F:cellulose binding"/>
    <property type="evidence" value="ECO:0007669"/>
    <property type="project" value="InterPro"/>
</dbReference>
<dbReference type="OrthoDB" id="2119228at2759"/>
<feature type="domain" description="CBM1" evidence="4">
    <location>
        <begin position="272"/>
        <end position="308"/>
    </location>
</feature>
<dbReference type="Proteomes" id="UP000275078">
    <property type="component" value="Unassembled WGS sequence"/>
</dbReference>
<dbReference type="PANTHER" id="PTHR30383:SF2">
    <property type="entry name" value="CELLULOSE-BINDING PROTEIN"/>
    <property type="match status" value="1"/>
</dbReference>
<dbReference type="SMART" id="SM00236">
    <property type="entry name" value="fCBD"/>
    <property type="match status" value="1"/>
</dbReference>
<dbReference type="GO" id="GO:0005975">
    <property type="term" value="P:carbohydrate metabolic process"/>
    <property type="evidence" value="ECO:0007669"/>
    <property type="project" value="InterPro"/>
</dbReference>
<dbReference type="InterPro" id="IPR000254">
    <property type="entry name" value="CBD"/>
</dbReference>
<dbReference type="InterPro" id="IPR013830">
    <property type="entry name" value="SGNH_hydro"/>
</dbReference>
<keyword evidence="6" id="KW-1185">Reference proteome</keyword>
<feature type="signal peptide" evidence="3">
    <location>
        <begin position="1"/>
        <end position="24"/>
    </location>
</feature>
<protein>
    <submittedName>
        <fullName evidence="5">SGNH hydrolase</fullName>
    </submittedName>
</protein>
<evidence type="ECO:0000313" key="5">
    <source>
        <dbReference type="EMBL" id="RPA71435.1"/>
    </source>
</evidence>
<gene>
    <name evidence="5" type="ORF">BJ508DRAFT_92000</name>
</gene>
<dbReference type="PANTHER" id="PTHR30383">
    <property type="entry name" value="THIOESTERASE 1/PROTEASE 1/LYSOPHOSPHOLIPASE L1"/>
    <property type="match status" value="1"/>
</dbReference>
<dbReference type="InterPro" id="IPR051532">
    <property type="entry name" value="Ester_Hydrolysis_Enzymes"/>
</dbReference>
<evidence type="ECO:0000256" key="1">
    <source>
        <dbReference type="ARBA" id="ARBA00022729"/>
    </source>
</evidence>
<dbReference type="EMBL" id="ML119929">
    <property type="protein sequence ID" value="RPA71435.1"/>
    <property type="molecule type" value="Genomic_DNA"/>
</dbReference>
<keyword evidence="5" id="KW-0378">Hydrolase</keyword>
<dbReference type="InterPro" id="IPR036514">
    <property type="entry name" value="SGNH_hydro_sf"/>
</dbReference>
<accession>A0A3N4HA16</accession>